<evidence type="ECO:0000256" key="1">
    <source>
        <dbReference type="SAM" id="MobiDB-lite"/>
    </source>
</evidence>
<evidence type="ECO:0000313" key="2">
    <source>
        <dbReference type="EMBL" id="CUQ02889.1"/>
    </source>
</evidence>
<name>A0A174T7R8_9FIRM</name>
<dbReference type="Proteomes" id="UP000095413">
    <property type="component" value="Unassembled WGS sequence"/>
</dbReference>
<reference evidence="2 3" key="1">
    <citation type="submission" date="2015-09" db="EMBL/GenBank/DDBJ databases">
        <authorList>
            <consortium name="Pathogen Informatics"/>
        </authorList>
    </citation>
    <scope>NUCLEOTIDE SEQUENCE [LARGE SCALE GENOMIC DNA]</scope>
    <source>
        <strain evidence="2 3">2789STDY5834921</strain>
    </source>
</reference>
<organism evidence="2 3">
    <name type="scientific">Blautia obeum</name>
    <dbReference type="NCBI Taxonomy" id="40520"/>
    <lineage>
        <taxon>Bacteria</taxon>
        <taxon>Bacillati</taxon>
        <taxon>Bacillota</taxon>
        <taxon>Clostridia</taxon>
        <taxon>Lachnospirales</taxon>
        <taxon>Lachnospiraceae</taxon>
        <taxon>Blautia</taxon>
    </lineage>
</organism>
<gene>
    <name evidence="2" type="ORF">ERS852533_03469</name>
</gene>
<feature type="region of interest" description="Disordered" evidence="1">
    <location>
        <begin position="177"/>
        <end position="205"/>
    </location>
</feature>
<dbReference type="RefSeq" id="WP_055057034.1">
    <property type="nucleotide sequence ID" value="NZ_CZBA01000031.1"/>
</dbReference>
<accession>A0A174T7R8</accession>
<dbReference type="EMBL" id="CZBA01000031">
    <property type="protein sequence ID" value="CUQ02889.1"/>
    <property type="molecule type" value="Genomic_DNA"/>
</dbReference>
<dbReference type="AlphaFoldDB" id="A0A174T7R8"/>
<proteinExistence type="predicted"/>
<sequence length="205" mass="24236">MSVLKNKRSVSSMEFYHNAIVLRREITMLLLRDFGIKDKVRSIKALYGVQGMEPEDEKKFREIIEKYELTAKIIEEYPAWLIDKMRNNIMNILHSMIMNITQANTIYPVCESEFYDRRNFQNHAIGNCEQLLQEMQYIISIIPVDAQKYMRYVDTIEKEIALLKGWRKSDNKILKKIKETEAKKTEEAKKTAEEKSTSQTDEKQV</sequence>
<evidence type="ECO:0000313" key="3">
    <source>
        <dbReference type="Proteomes" id="UP000095413"/>
    </source>
</evidence>
<protein>
    <submittedName>
        <fullName evidence="2">Uncharacterized protein</fullName>
    </submittedName>
</protein>
<dbReference type="OrthoDB" id="2080881at2"/>